<evidence type="ECO:0000256" key="1">
    <source>
        <dbReference type="SAM" id="MobiDB-lite"/>
    </source>
</evidence>
<comment type="caution">
    <text evidence="2">The sequence shown here is derived from an EMBL/GenBank/DDBJ whole genome shotgun (WGS) entry which is preliminary data.</text>
</comment>
<evidence type="ECO:0000313" key="2">
    <source>
        <dbReference type="EMBL" id="RIA47301.1"/>
    </source>
</evidence>
<keyword evidence="3" id="KW-1185">Reference proteome</keyword>
<sequence>MTGIDAEDWIDRVSGGLSPEALTGRLYTGRILFFDGLAPVASLVAETRAILEDVFDGAHPPTAYRALGLSGFRKTMRKAQRRFAQSPEIARYWTDALTAAGVAPEATYRDRLVLRSAPPHETANAPGYGLLPAHRDSWGSGLDCQINWWLPIYDLAPERTMAVFPRAWDRKVVNDSAGWDARRARSEPGYPELPTAREPLDWQEALSLVVPTGTLMAFSATHLHATVPNTTAEARISSETRTVDRDDLLAGRGAPNVDRGPVAPGTAWFQRLHGGASLQDDLEAVPAPR</sequence>
<evidence type="ECO:0008006" key="4">
    <source>
        <dbReference type="Google" id="ProtNLM"/>
    </source>
</evidence>
<proteinExistence type="predicted"/>
<organism evidence="2 3">
    <name type="scientific">Dichotomicrobium thermohalophilum</name>
    <dbReference type="NCBI Taxonomy" id="933063"/>
    <lineage>
        <taxon>Bacteria</taxon>
        <taxon>Pseudomonadati</taxon>
        <taxon>Pseudomonadota</taxon>
        <taxon>Alphaproteobacteria</taxon>
        <taxon>Hyphomicrobiales</taxon>
        <taxon>Hyphomicrobiaceae</taxon>
        <taxon>Dichotomicrobium</taxon>
    </lineage>
</organism>
<dbReference type="EMBL" id="QXDF01000004">
    <property type="protein sequence ID" value="RIA47301.1"/>
    <property type="molecule type" value="Genomic_DNA"/>
</dbReference>
<feature type="region of interest" description="Disordered" evidence="1">
    <location>
        <begin position="237"/>
        <end position="262"/>
    </location>
</feature>
<feature type="compositionally biased region" description="Basic and acidic residues" evidence="1">
    <location>
        <begin position="237"/>
        <end position="249"/>
    </location>
</feature>
<name>A0A397PNI2_9HYPH</name>
<gene>
    <name evidence="2" type="ORF">BXY53_2684</name>
</gene>
<reference evidence="2 3" key="1">
    <citation type="submission" date="2018-08" db="EMBL/GenBank/DDBJ databases">
        <title>Genomic Encyclopedia of Archaeal and Bacterial Type Strains, Phase II (KMG-II): from individual species to whole genera.</title>
        <authorList>
            <person name="Goeker M."/>
        </authorList>
    </citation>
    <scope>NUCLEOTIDE SEQUENCE [LARGE SCALE GENOMIC DNA]</scope>
    <source>
        <strain evidence="2 3">DSM 5002</strain>
    </source>
</reference>
<dbReference type="OrthoDB" id="9770845at2"/>
<accession>A0A397PNI2</accession>
<dbReference type="SUPFAM" id="SSF51197">
    <property type="entry name" value="Clavaminate synthase-like"/>
    <property type="match status" value="1"/>
</dbReference>
<dbReference type="Proteomes" id="UP000266273">
    <property type="component" value="Unassembled WGS sequence"/>
</dbReference>
<protein>
    <recommendedName>
        <fullName evidence="4">Phytanoyl-CoA dioxygenase PhyH</fullName>
    </recommendedName>
</protein>
<dbReference type="RefSeq" id="WP_119062473.1">
    <property type="nucleotide sequence ID" value="NZ_QXDF01000004.1"/>
</dbReference>
<dbReference type="AlphaFoldDB" id="A0A397PNI2"/>
<dbReference type="Gene3D" id="2.60.120.620">
    <property type="entry name" value="q2cbj1_9rhob like domain"/>
    <property type="match status" value="1"/>
</dbReference>
<evidence type="ECO:0000313" key="3">
    <source>
        <dbReference type="Proteomes" id="UP000266273"/>
    </source>
</evidence>